<gene>
    <name evidence="3" type="ORF">WN51_09173</name>
</gene>
<evidence type="ECO:0000313" key="4">
    <source>
        <dbReference type="Proteomes" id="UP000053105"/>
    </source>
</evidence>
<keyword evidence="2" id="KW-0472">Membrane</keyword>
<dbReference type="AlphaFoldDB" id="A0A0M8ZQG5"/>
<proteinExistence type="predicted"/>
<keyword evidence="2" id="KW-0812">Transmembrane</keyword>
<dbReference type="EMBL" id="KQ436026">
    <property type="protein sequence ID" value="KOX67553.1"/>
    <property type="molecule type" value="Genomic_DNA"/>
</dbReference>
<reference evidence="3 4" key="1">
    <citation type="submission" date="2015-07" db="EMBL/GenBank/DDBJ databases">
        <title>The genome of Melipona quadrifasciata.</title>
        <authorList>
            <person name="Pan H."/>
            <person name="Kapheim K."/>
        </authorList>
    </citation>
    <scope>NUCLEOTIDE SEQUENCE [LARGE SCALE GENOMIC DNA]</scope>
    <source>
        <strain evidence="3">0111107301</strain>
        <tissue evidence="3">Whole body</tissue>
    </source>
</reference>
<keyword evidence="2" id="KW-1133">Transmembrane helix</keyword>
<sequence>MVHQYPKTRTHCQNVFHDRFTIFSRTVDLRQIDELLHCYSHSFGRLIFFSTLFQAHTDDAMTLHWWMHWFWVTAQFLGNPVPSSTAEPRGGQVQDRLSTESTSEIAATEAERPDPRQSFRVAKAIGLQPPTNAAVTSDRQPSTVSTPMEVGASVIETSTSPMEDYHGGNASNAVNVDTAKSFTPQFHADGADRVRNPATKKDSKITWILTTNKTGGRSKYEQEVKVDENGNRNASADQVEDLTVLPLQEEVSRIRLVLNKTKSSSLLSSSSSSFSLSAGGSGVRTFNRSDDVEINGEFIEPQLFATAASILEVGVSESTRSSRARSAFPNGFQRDQVQENQLTDYNESNSENSKQEGGSRSTVDIAAITGSCLATVVLLSTMGSLGFIMYRRRYLNPPQTLNSDKCSNPDSSGYIDDSTIRDNSEEMYSLDNDSFLNSLEAMTIQNYWTDSVKHTKL</sequence>
<name>A0A0M8ZQG5_9HYME</name>
<feature type="region of interest" description="Disordered" evidence="1">
    <location>
        <begin position="82"/>
        <end position="116"/>
    </location>
</feature>
<organism evidence="3 4">
    <name type="scientific">Melipona quadrifasciata</name>
    <dbReference type="NCBI Taxonomy" id="166423"/>
    <lineage>
        <taxon>Eukaryota</taxon>
        <taxon>Metazoa</taxon>
        <taxon>Ecdysozoa</taxon>
        <taxon>Arthropoda</taxon>
        <taxon>Hexapoda</taxon>
        <taxon>Insecta</taxon>
        <taxon>Pterygota</taxon>
        <taxon>Neoptera</taxon>
        <taxon>Endopterygota</taxon>
        <taxon>Hymenoptera</taxon>
        <taxon>Apocrita</taxon>
        <taxon>Aculeata</taxon>
        <taxon>Apoidea</taxon>
        <taxon>Anthophila</taxon>
        <taxon>Apidae</taxon>
        <taxon>Melipona</taxon>
    </lineage>
</organism>
<evidence type="ECO:0000256" key="1">
    <source>
        <dbReference type="SAM" id="MobiDB-lite"/>
    </source>
</evidence>
<accession>A0A0M8ZQG5</accession>
<evidence type="ECO:0000313" key="3">
    <source>
        <dbReference type="EMBL" id="KOX67553.1"/>
    </source>
</evidence>
<keyword evidence="4" id="KW-1185">Reference proteome</keyword>
<feature type="compositionally biased region" description="Low complexity" evidence="1">
    <location>
        <begin position="99"/>
        <end position="108"/>
    </location>
</feature>
<dbReference type="Proteomes" id="UP000053105">
    <property type="component" value="Unassembled WGS sequence"/>
</dbReference>
<protein>
    <submittedName>
        <fullName evidence="3">Uncharacterized protein</fullName>
    </submittedName>
</protein>
<evidence type="ECO:0000256" key="2">
    <source>
        <dbReference type="SAM" id="Phobius"/>
    </source>
</evidence>
<feature type="transmembrane region" description="Helical" evidence="2">
    <location>
        <begin position="365"/>
        <end position="390"/>
    </location>
</feature>
<dbReference type="OrthoDB" id="8192800at2759"/>